<keyword evidence="5" id="KW-0406">Ion transport</keyword>
<evidence type="ECO:0000256" key="1">
    <source>
        <dbReference type="ARBA" id="ARBA00004141"/>
    </source>
</evidence>
<dbReference type="GO" id="GO:0005886">
    <property type="term" value="C:plasma membrane"/>
    <property type="evidence" value="ECO:0007669"/>
    <property type="project" value="TreeGrafter"/>
</dbReference>
<evidence type="ECO:0000256" key="6">
    <source>
        <dbReference type="ARBA" id="ARBA00023136"/>
    </source>
</evidence>
<dbReference type="InterPro" id="IPR013130">
    <property type="entry name" value="Fe3_Rdtase_TM_dom"/>
</dbReference>
<dbReference type="RefSeq" id="XP_066073057.1">
    <property type="nucleotide sequence ID" value="XM_066216960.1"/>
</dbReference>
<feature type="transmembrane region" description="Helical" evidence="8">
    <location>
        <begin position="172"/>
        <end position="189"/>
    </location>
</feature>
<evidence type="ECO:0000256" key="4">
    <source>
        <dbReference type="ARBA" id="ARBA00022989"/>
    </source>
</evidence>
<dbReference type="AlphaFoldDB" id="A0AAX4JLK4"/>
<feature type="compositionally biased region" description="Basic and acidic residues" evidence="7">
    <location>
        <begin position="446"/>
        <end position="459"/>
    </location>
</feature>
<keyword evidence="4 8" id="KW-1133">Transmembrane helix</keyword>
<dbReference type="PANTHER" id="PTHR32361:SF9">
    <property type="entry name" value="FERRIC REDUCTASE TRANSMEMBRANE COMPONENT 3-RELATED"/>
    <property type="match status" value="1"/>
</dbReference>
<feature type="compositionally biased region" description="Polar residues" evidence="7">
    <location>
        <begin position="461"/>
        <end position="483"/>
    </location>
</feature>
<evidence type="ECO:0000256" key="2">
    <source>
        <dbReference type="ARBA" id="ARBA00022448"/>
    </source>
</evidence>
<dbReference type="GO" id="GO:0015677">
    <property type="term" value="P:copper ion import"/>
    <property type="evidence" value="ECO:0007669"/>
    <property type="project" value="TreeGrafter"/>
</dbReference>
<comment type="subcellular location">
    <subcellularLocation>
        <location evidence="1">Membrane</location>
        <topology evidence="1">Multi-pass membrane protein</topology>
    </subcellularLocation>
</comment>
<evidence type="ECO:0000313" key="11">
    <source>
        <dbReference type="Proteomes" id="UP001355207"/>
    </source>
</evidence>
<dbReference type="GO" id="GO:0006879">
    <property type="term" value="P:intracellular iron ion homeostasis"/>
    <property type="evidence" value="ECO:0007669"/>
    <property type="project" value="TreeGrafter"/>
</dbReference>
<evidence type="ECO:0000313" key="10">
    <source>
        <dbReference type="EMBL" id="WWC86294.1"/>
    </source>
</evidence>
<name>A0AAX4JLK4_9TREE</name>
<feature type="transmembrane region" description="Helical" evidence="8">
    <location>
        <begin position="247"/>
        <end position="267"/>
    </location>
</feature>
<evidence type="ECO:0000259" key="9">
    <source>
        <dbReference type="Pfam" id="PF01794"/>
    </source>
</evidence>
<protein>
    <recommendedName>
        <fullName evidence="9">Ferric oxidoreductase domain-containing protein</fullName>
    </recommendedName>
</protein>
<gene>
    <name evidence="10" type="ORF">L201_001167</name>
</gene>
<dbReference type="InterPro" id="IPR051410">
    <property type="entry name" value="Ferric/Cupric_Reductase"/>
</dbReference>
<evidence type="ECO:0000256" key="7">
    <source>
        <dbReference type="SAM" id="MobiDB-lite"/>
    </source>
</evidence>
<feature type="region of interest" description="Disordered" evidence="7">
    <location>
        <begin position="433"/>
        <end position="483"/>
    </location>
</feature>
<evidence type="ECO:0000256" key="8">
    <source>
        <dbReference type="SAM" id="Phobius"/>
    </source>
</evidence>
<reference evidence="10 11" key="1">
    <citation type="submission" date="2024-01" db="EMBL/GenBank/DDBJ databases">
        <title>Comparative genomics of Cryptococcus and Kwoniella reveals pathogenesis evolution and contrasting modes of karyotype evolution via chromosome fusion or intercentromeric recombination.</title>
        <authorList>
            <person name="Coelho M.A."/>
            <person name="David-Palma M."/>
            <person name="Shea T."/>
            <person name="Bowers K."/>
            <person name="McGinley-Smith S."/>
            <person name="Mohammad A.W."/>
            <person name="Gnirke A."/>
            <person name="Yurkov A.M."/>
            <person name="Nowrousian M."/>
            <person name="Sun S."/>
            <person name="Cuomo C.A."/>
            <person name="Heitman J."/>
        </authorList>
    </citation>
    <scope>NUCLEOTIDE SEQUENCE [LARGE SCALE GENOMIC DNA]</scope>
    <source>
        <strain evidence="10 11">CBS 6074</strain>
    </source>
</reference>
<proteinExistence type="predicted"/>
<dbReference type="Proteomes" id="UP001355207">
    <property type="component" value="Chromosome 1"/>
</dbReference>
<dbReference type="Pfam" id="PF01794">
    <property type="entry name" value="Ferric_reduct"/>
    <property type="match status" value="1"/>
</dbReference>
<feature type="domain" description="Ferric oxidoreductase" evidence="9">
    <location>
        <begin position="213"/>
        <end position="333"/>
    </location>
</feature>
<dbReference type="PANTHER" id="PTHR32361">
    <property type="entry name" value="FERRIC/CUPRIC REDUCTASE TRANSMEMBRANE COMPONENT"/>
    <property type="match status" value="1"/>
</dbReference>
<accession>A0AAX4JLK4</accession>
<dbReference type="EMBL" id="CP144098">
    <property type="protein sequence ID" value="WWC86294.1"/>
    <property type="molecule type" value="Genomic_DNA"/>
</dbReference>
<feature type="transmembrane region" description="Helical" evidence="8">
    <location>
        <begin position="317"/>
        <end position="337"/>
    </location>
</feature>
<feature type="transmembrane region" description="Helical" evidence="8">
    <location>
        <begin position="349"/>
        <end position="367"/>
    </location>
</feature>
<keyword evidence="3 8" id="KW-0812">Transmembrane</keyword>
<dbReference type="GO" id="GO:0000293">
    <property type="term" value="F:ferric-chelate reductase activity"/>
    <property type="evidence" value="ECO:0007669"/>
    <property type="project" value="TreeGrafter"/>
</dbReference>
<organism evidence="10 11">
    <name type="scientific">Kwoniella dendrophila CBS 6074</name>
    <dbReference type="NCBI Taxonomy" id="1295534"/>
    <lineage>
        <taxon>Eukaryota</taxon>
        <taxon>Fungi</taxon>
        <taxon>Dikarya</taxon>
        <taxon>Basidiomycota</taxon>
        <taxon>Agaricomycotina</taxon>
        <taxon>Tremellomycetes</taxon>
        <taxon>Tremellales</taxon>
        <taxon>Cryptococcaceae</taxon>
        <taxon>Kwoniella</taxon>
    </lineage>
</organism>
<evidence type="ECO:0000256" key="5">
    <source>
        <dbReference type="ARBA" id="ARBA00023065"/>
    </source>
</evidence>
<dbReference type="GO" id="GO:0006826">
    <property type="term" value="P:iron ion transport"/>
    <property type="evidence" value="ECO:0007669"/>
    <property type="project" value="TreeGrafter"/>
</dbReference>
<keyword evidence="11" id="KW-1185">Reference proteome</keyword>
<evidence type="ECO:0000256" key="3">
    <source>
        <dbReference type="ARBA" id="ARBA00022692"/>
    </source>
</evidence>
<feature type="transmembrane region" description="Helical" evidence="8">
    <location>
        <begin position="110"/>
        <end position="131"/>
    </location>
</feature>
<dbReference type="GeneID" id="91091839"/>
<keyword evidence="6 8" id="KW-0472">Membrane</keyword>
<sequence>MMASANCLATNKEYLQTIAYCMKAHCDTTQTTVGDIEHWWWLNVVGVKPDQPNPSMTYQESLTSLMSTPNSTLPEDTPLSTPVLVDEEAYIANNNILSNFQRAETFHGKYSIILISTCFALPVFLSFSRFLPFPHRLTNLFNAYFIDSSLHTQTINFPLFGQLNLPTRGQSLFIGWWIFINVLCSSLQYKSVQPNAWWTTRTLEIATYIANRTGALSFANLPLLTLFSGRNDLLLWLTNWSYSTFILLHKTVGVIATLEACLHSAIYLQIYLGKGLEHYKEESKAPYWIMGILATLTLSLMVFPLSLKKIRKVMYEFFVIMHIALAILTLVGCWYHIIWRYDHQWGYELWIYIALAVWGYDRVVRLIRMSKSGIKHALVYQIDQDYLRLDIPTSSIYSGYIYIYFLNVNWKKSLLPRPWESHPFSIASFNSSSPPINTTTSSPTYDHQEKFGGDGHENESESSTTPRLESSENGEISNKIDSL</sequence>
<feature type="compositionally biased region" description="Low complexity" evidence="7">
    <location>
        <begin position="433"/>
        <end position="444"/>
    </location>
</feature>
<keyword evidence="2" id="KW-0813">Transport</keyword>
<feature type="transmembrane region" description="Helical" evidence="8">
    <location>
        <begin position="287"/>
        <end position="305"/>
    </location>
</feature>